<evidence type="ECO:0000313" key="2">
    <source>
        <dbReference type="EMBL" id="KIK62076.1"/>
    </source>
</evidence>
<dbReference type="AlphaFoldDB" id="A0A0D0C1X1"/>
<accession>A0A0D0C1X1</accession>
<name>A0A0D0C1X1_9AGAR</name>
<dbReference type="EMBL" id="KN834769">
    <property type="protein sequence ID" value="KIK62076.1"/>
    <property type="molecule type" value="Genomic_DNA"/>
</dbReference>
<dbReference type="Proteomes" id="UP000053593">
    <property type="component" value="Unassembled WGS sequence"/>
</dbReference>
<reference evidence="2 3" key="1">
    <citation type="submission" date="2014-04" db="EMBL/GenBank/DDBJ databases">
        <title>Evolutionary Origins and Diversification of the Mycorrhizal Mutualists.</title>
        <authorList>
            <consortium name="DOE Joint Genome Institute"/>
            <consortium name="Mycorrhizal Genomics Consortium"/>
            <person name="Kohler A."/>
            <person name="Kuo A."/>
            <person name="Nagy L.G."/>
            <person name="Floudas D."/>
            <person name="Copeland A."/>
            <person name="Barry K.W."/>
            <person name="Cichocki N."/>
            <person name="Veneault-Fourrey C."/>
            <person name="LaButti K."/>
            <person name="Lindquist E.A."/>
            <person name="Lipzen A."/>
            <person name="Lundell T."/>
            <person name="Morin E."/>
            <person name="Murat C."/>
            <person name="Riley R."/>
            <person name="Ohm R."/>
            <person name="Sun H."/>
            <person name="Tunlid A."/>
            <person name="Henrissat B."/>
            <person name="Grigoriev I.V."/>
            <person name="Hibbett D.S."/>
            <person name="Martin F."/>
        </authorList>
    </citation>
    <scope>NUCLEOTIDE SEQUENCE [LARGE SCALE GENOMIC DNA]</scope>
    <source>
        <strain evidence="2 3">FD-317 M1</strain>
    </source>
</reference>
<feature type="transmembrane region" description="Helical" evidence="1">
    <location>
        <begin position="77"/>
        <end position="100"/>
    </location>
</feature>
<feature type="transmembrane region" description="Helical" evidence="1">
    <location>
        <begin position="31"/>
        <end position="56"/>
    </location>
</feature>
<organism evidence="2 3">
    <name type="scientific">Collybiopsis luxurians FD-317 M1</name>
    <dbReference type="NCBI Taxonomy" id="944289"/>
    <lineage>
        <taxon>Eukaryota</taxon>
        <taxon>Fungi</taxon>
        <taxon>Dikarya</taxon>
        <taxon>Basidiomycota</taxon>
        <taxon>Agaricomycotina</taxon>
        <taxon>Agaricomycetes</taxon>
        <taxon>Agaricomycetidae</taxon>
        <taxon>Agaricales</taxon>
        <taxon>Marasmiineae</taxon>
        <taxon>Omphalotaceae</taxon>
        <taxon>Collybiopsis</taxon>
        <taxon>Collybiopsis luxurians</taxon>
    </lineage>
</organism>
<keyword evidence="1" id="KW-0472">Membrane</keyword>
<gene>
    <name evidence="2" type="ORF">GYMLUDRAFT_243214</name>
</gene>
<protein>
    <submittedName>
        <fullName evidence="2">Uncharacterized protein</fullName>
    </submittedName>
</protein>
<keyword evidence="3" id="KW-1185">Reference proteome</keyword>
<evidence type="ECO:0000256" key="1">
    <source>
        <dbReference type="SAM" id="Phobius"/>
    </source>
</evidence>
<evidence type="ECO:0000313" key="3">
    <source>
        <dbReference type="Proteomes" id="UP000053593"/>
    </source>
</evidence>
<dbReference type="OrthoDB" id="2751465at2759"/>
<sequence>MFELVALAVLRIYAQANSALAVRHKEKYYQILGGLTTSFAGLTVAINIFNTSLIAYRIWVVRRRIAFRINSSNQLSNLANILVMFATLYTVALMAVIISLNSHQSLLLIFQDVQTPFIGIVFTNVIISVSQDDESRNSSYNAGSQGHPQTPTDMNMQIIIASCSEQVGLSTSKVPTSDSQPDKNSS</sequence>
<feature type="transmembrane region" description="Helical" evidence="1">
    <location>
        <begin position="106"/>
        <end position="127"/>
    </location>
</feature>
<keyword evidence="1" id="KW-0812">Transmembrane</keyword>
<dbReference type="HOGENOM" id="CLU_1454577_0_0_1"/>
<keyword evidence="1" id="KW-1133">Transmembrane helix</keyword>
<proteinExistence type="predicted"/>